<feature type="transmembrane region" description="Helical" evidence="2">
    <location>
        <begin position="172"/>
        <end position="192"/>
    </location>
</feature>
<dbReference type="InterPro" id="IPR002528">
    <property type="entry name" value="MATE_fam"/>
</dbReference>
<evidence type="ECO:0000313" key="3">
    <source>
        <dbReference type="EMBL" id="NYZ24577.1"/>
    </source>
</evidence>
<evidence type="ECO:0000256" key="1">
    <source>
        <dbReference type="ARBA" id="ARBA00022448"/>
    </source>
</evidence>
<keyword evidence="4" id="KW-1185">Reference proteome</keyword>
<feature type="transmembrane region" description="Helical" evidence="2">
    <location>
        <begin position="322"/>
        <end position="345"/>
    </location>
</feature>
<dbReference type="InterPro" id="IPR050222">
    <property type="entry name" value="MATE_MdtK"/>
</dbReference>
<dbReference type="EMBL" id="JABFDB010000041">
    <property type="protein sequence ID" value="NYZ24577.1"/>
    <property type="molecule type" value="Genomic_DNA"/>
</dbReference>
<dbReference type="RefSeq" id="WP_180286350.1">
    <property type="nucleotide sequence ID" value="NZ_JABFDB010000041.1"/>
</dbReference>
<feature type="transmembrane region" description="Helical" evidence="2">
    <location>
        <begin position="398"/>
        <end position="417"/>
    </location>
</feature>
<name>A0ABX2TME1_9PROT</name>
<evidence type="ECO:0000313" key="4">
    <source>
        <dbReference type="Proteomes" id="UP000584642"/>
    </source>
</evidence>
<dbReference type="PANTHER" id="PTHR43298">
    <property type="entry name" value="MULTIDRUG RESISTANCE PROTEIN NORM-RELATED"/>
    <property type="match status" value="1"/>
</dbReference>
<feature type="transmembrane region" description="Helical" evidence="2">
    <location>
        <begin position="250"/>
        <end position="275"/>
    </location>
</feature>
<organism evidence="3 4">
    <name type="scientific">Azospirillum oleiclasticum</name>
    <dbReference type="NCBI Taxonomy" id="2735135"/>
    <lineage>
        <taxon>Bacteria</taxon>
        <taxon>Pseudomonadati</taxon>
        <taxon>Pseudomonadota</taxon>
        <taxon>Alphaproteobacteria</taxon>
        <taxon>Rhodospirillales</taxon>
        <taxon>Azospirillaceae</taxon>
        <taxon>Azospirillum</taxon>
    </lineage>
</organism>
<dbReference type="Pfam" id="PF01554">
    <property type="entry name" value="MatE"/>
    <property type="match status" value="2"/>
</dbReference>
<evidence type="ECO:0000256" key="2">
    <source>
        <dbReference type="SAM" id="Phobius"/>
    </source>
</evidence>
<feature type="transmembrane region" description="Helical" evidence="2">
    <location>
        <begin position="365"/>
        <end position="386"/>
    </location>
</feature>
<accession>A0ABX2TME1</accession>
<dbReference type="PANTHER" id="PTHR43298:SF2">
    <property type="entry name" value="FMN_FAD EXPORTER YEEO-RELATED"/>
    <property type="match status" value="1"/>
</dbReference>
<reference evidence="3 4" key="1">
    <citation type="submission" date="2020-05" db="EMBL/GenBank/DDBJ databases">
        <title>Azospirillum oleiclasticum sp. nov, a nitrogen-fixing and heavy crude oil-emulsifying bacterium isolated from the crude oil of Yumen Oilfield.</title>
        <authorList>
            <person name="Wu D."/>
            <person name="Cai M."/>
            <person name="Zhang X."/>
        </authorList>
    </citation>
    <scope>NUCLEOTIDE SEQUENCE [LARGE SCALE GENOMIC DNA]</scope>
    <source>
        <strain evidence="3 4">ROY-1-1-2</strain>
    </source>
</reference>
<dbReference type="Proteomes" id="UP000584642">
    <property type="component" value="Unassembled WGS sequence"/>
</dbReference>
<protein>
    <submittedName>
        <fullName evidence="3">MATE family efflux transporter</fullName>
    </submittedName>
</protein>
<feature type="transmembrane region" description="Helical" evidence="2">
    <location>
        <begin position="102"/>
        <end position="125"/>
    </location>
</feature>
<comment type="caution">
    <text evidence="3">The sequence shown here is derived from an EMBL/GenBank/DDBJ whole genome shotgun (WGS) entry which is preliminary data.</text>
</comment>
<sequence>MTARALTAPTLTDHVRIHVAELVRLAAPVIVSRVGLMVMMAVDAAIVGRYGARELAYYGLGHLPASFMVQTGVGLLLGTVAMTAQAVGAGRPEECGKVLRRSLPYALLIGLIMAVLALFGQPLFLATGQAPDMAERGAAVLAVLGAGLPAMALYVALGFFLEGLKRPVPGMLVMIAGNIVNAGLAWALVWGWGPVPAMGAVGSAWATTAVRWFMAIALLLYVWNLRDRERWNVRGGFGGWWREGGAQRRFGYAAGLSLAVESLAFGGLGLIAGLIDPMAVAAYTVTLNLIALPFMAAVGVASATAVRVAVGYGRRDSAEMALAGWTGLGVTSAFLALVGVAYALFPAPIAGIYSADPALIERVAPLVAFSALVLVADGGQTVMGNALRGRNDSWVPTALHFVSYAVVMIPVSAYLALGLERGERGLVEGILVASLVSVTILAGRFAWLCRR</sequence>
<keyword evidence="1" id="KW-0813">Transport</keyword>
<feature type="transmembrane region" description="Helical" evidence="2">
    <location>
        <begin position="429"/>
        <end position="449"/>
    </location>
</feature>
<proteinExistence type="predicted"/>
<feature type="transmembrane region" description="Helical" evidence="2">
    <location>
        <begin position="287"/>
        <end position="310"/>
    </location>
</feature>
<feature type="transmembrane region" description="Helical" evidence="2">
    <location>
        <begin position="137"/>
        <end position="160"/>
    </location>
</feature>
<keyword evidence="2" id="KW-0812">Transmembrane</keyword>
<feature type="transmembrane region" description="Helical" evidence="2">
    <location>
        <begin position="25"/>
        <end position="47"/>
    </location>
</feature>
<keyword evidence="2" id="KW-1133">Transmembrane helix</keyword>
<gene>
    <name evidence="3" type="ORF">HND93_33145</name>
</gene>
<dbReference type="NCBIfam" id="TIGR00797">
    <property type="entry name" value="matE"/>
    <property type="match status" value="1"/>
</dbReference>
<feature type="transmembrane region" description="Helical" evidence="2">
    <location>
        <begin position="204"/>
        <end position="224"/>
    </location>
</feature>
<feature type="transmembrane region" description="Helical" evidence="2">
    <location>
        <begin position="67"/>
        <end position="90"/>
    </location>
</feature>
<keyword evidence="2" id="KW-0472">Membrane</keyword>